<keyword evidence="8" id="KW-0934">Plastid</keyword>
<comment type="subunit">
    <text evidence="6">May interact with Ccs1.</text>
</comment>
<gene>
    <name evidence="6 8" type="primary">ccsA</name>
</gene>
<evidence type="ECO:0000256" key="2">
    <source>
        <dbReference type="ARBA" id="ARBA00022692"/>
    </source>
</evidence>
<keyword evidence="8" id="KW-0150">Chloroplast</keyword>
<dbReference type="PANTHER" id="PTHR30071">
    <property type="entry name" value="HEME EXPORTER PROTEIN C"/>
    <property type="match status" value="1"/>
</dbReference>
<evidence type="ECO:0000313" key="8">
    <source>
        <dbReference type="EMBL" id="WQA10925.2"/>
    </source>
</evidence>
<name>A0AAU0UDY3_9VIRI</name>
<organism evidence="8">
    <name type="scientific">Streptosarcina moshanensis</name>
    <dbReference type="NCBI Taxonomy" id="3096259"/>
    <lineage>
        <taxon>Eukaryota</taxon>
        <taxon>Viridiplantae</taxon>
        <taxon>Streptophyta</taxon>
        <taxon>Klebsormidiophyceae</taxon>
        <taxon>Hormidiellales</taxon>
        <taxon>Hormidiellaceae</taxon>
        <taxon>Streptosarcina</taxon>
    </lineage>
</organism>
<dbReference type="InterPro" id="IPR045062">
    <property type="entry name" value="Cyt_c_biogenesis_CcsA/CcmC"/>
</dbReference>
<feature type="transmembrane region" description="Helical" evidence="6">
    <location>
        <begin position="74"/>
        <end position="92"/>
    </location>
</feature>
<evidence type="ECO:0000256" key="3">
    <source>
        <dbReference type="ARBA" id="ARBA00022748"/>
    </source>
</evidence>
<dbReference type="AlphaFoldDB" id="A0AAU0UDY3"/>
<feature type="transmembrane region" description="Helical" evidence="6">
    <location>
        <begin position="255"/>
        <end position="270"/>
    </location>
</feature>
<proteinExistence type="inferred from homology"/>
<keyword evidence="6" id="KW-0793">Thylakoid</keyword>
<keyword evidence="3 6" id="KW-0201">Cytochrome c-type biogenesis</keyword>
<dbReference type="GO" id="GO:0009535">
    <property type="term" value="C:chloroplast thylakoid membrane"/>
    <property type="evidence" value="ECO:0007669"/>
    <property type="project" value="UniProtKB-SubCell"/>
</dbReference>
<dbReference type="GO" id="GO:0020037">
    <property type="term" value="F:heme binding"/>
    <property type="evidence" value="ECO:0007669"/>
    <property type="project" value="InterPro"/>
</dbReference>
<keyword evidence="5 6" id="KW-0472">Membrane</keyword>
<evidence type="ECO:0000256" key="6">
    <source>
        <dbReference type="HAMAP-Rule" id="MF_01391"/>
    </source>
</evidence>
<evidence type="ECO:0000259" key="7">
    <source>
        <dbReference type="Pfam" id="PF01578"/>
    </source>
</evidence>
<dbReference type="InterPro" id="IPR017562">
    <property type="entry name" value="Cyt_c_biogenesis_CcsA"/>
</dbReference>
<accession>A0AAU0UDY3</accession>
<dbReference type="NCBIfam" id="TIGR03144">
    <property type="entry name" value="cytochr_II_ccsB"/>
    <property type="match status" value="1"/>
</dbReference>
<feature type="transmembrane region" description="Helical" evidence="6">
    <location>
        <begin position="222"/>
        <end position="240"/>
    </location>
</feature>
<dbReference type="PANTHER" id="PTHR30071:SF1">
    <property type="entry name" value="CYTOCHROME B_B6 PROTEIN-RELATED"/>
    <property type="match status" value="1"/>
</dbReference>
<keyword evidence="4 6" id="KW-1133">Transmembrane helix</keyword>
<feature type="transmembrane region" description="Helical" evidence="6">
    <location>
        <begin position="6"/>
        <end position="27"/>
    </location>
</feature>
<comment type="similarity">
    <text evidence="6">Belongs to the CcmF/CycK/Ccl1/NrfE/CcsA family.</text>
</comment>
<dbReference type="GO" id="GO:0005886">
    <property type="term" value="C:plasma membrane"/>
    <property type="evidence" value="ECO:0007669"/>
    <property type="project" value="TreeGrafter"/>
</dbReference>
<sequence>MLEFDFEAFLRSGSFVVLLLTTLIFWIQASGLEAWSTKWIAQIGMLLSNLLLVGLLATRWVASGHVPMSNLYESLMFLCWSLTGCHILLGFYQPPAWLGAITSSSAMLVNGLATLSLPKDMQMASLLVPALQSNWLMMHVSVMILGYGTLLAGSLFSIALLFLLPKQGLGSTIHREVDLSVSSASQASTSYGPRCADSGITLSGSHVSNLVLQLDALSYKSISIGFPLLTLGILSGAVWANEAWGSYWSWDPKETWALVTWLVFATYLHVRMVRGWQGRKPATVASLGFLVLWICYLGVNWLGKGLHSYGWFSS</sequence>
<evidence type="ECO:0000256" key="5">
    <source>
        <dbReference type="ARBA" id="ARBA00023136"/>
    </source>
</evidence>
<protein>
    <recommendedName>
        <fullName evidence="6">Cytochrome c biogenesis protein CcsA</fullName>
    </recommendedName>
</protein>
<feature type="transmembrane region" description="Helical" evidence="6">
    <location>
        <begin position="282"/>
        <end position="303"/>
    </location>
</feature>
<dbReference type="HAMAP" id="MF_01391">
    <property type="entry name" value="CytC_CcsA"/>
    <property type="match status" value="1"/>
</dbReference>
<reference evidence="8" key="1">
    <citation type="submission" date="2023-11" db="EMBL/GenBank/DDBJ databases">
        <authorList>
            <person name="Liu Y."/>
        </authorList>
    </citation>
    <scope>NUCLEOTIDE SEQUENCE</scope>
</reference>
<dbReference type="GO" id="GO:0017004">
    <property type="term" value="P:cytochrome complex assembly"/>
    <property type="evidence" value="ECO:0007669"/>
    <property type="project" value="UniProtKB-UniRule"/>
</dbReference>
<comment type="function">
    <text evidence="6">Required during biogenesis of c-type cytochromes (cytochrome c6 and cytochrome f) at the step of heme attachment.</text>
</comment>
<feature type="domain" description="Cytochrome c assembly protein" evidence="7">
    <location>
        <begin position="68"/>
        <end position="307"/>
    </location>
</feature>
<comment type="subcellular location">
    <subcellularLocation>
        <location evidence="1">Membrane</location>
        <topology evidence="1">Multi-pass membrane protein</topology>
    </subcellularLocation>
    <subcellularLocation>
        <location evidence="6">Plastid</location>
        <location evidence="6">Chloroplast thylakoid membrane</location>
        <topology evidence="6">Multi-pass membrane protein</topology>
    </subcellularLocation>
</comment>
<evidence type="ECO:0000256" key="1">
    <source>
        <dbReference type="ARBA" id="ARBA00004141"/>
    </source>
</evidence>
<dbReference type="EMBL" id="OR858607">
    <property type="protein sequence ID" value="WQA10925.2"/>
    <property type="molecule type" value="Genomic_DNA"/>
</dbReference>
<dbReference type="Pfam" id="PF01578">
    <property type="entry name" value="Cytochrom_C_asm"/>
    <property type="match status" value="1"/>
</dbReference>
<feature type="transmembrane region" description="Helical" evidence="6">
    <location>
        <begin position="39"/>
        <end position="62"/>
    </location>
</feature>
<dbReference type="InterPro" id="IPR002541">
    <property type="entry name" value="Cyt_c_assembly"/>
</dbReference>
<feature type="transmembrane region" description="Helical" evidence="6">
    <location>
        <begin position="137"/>
        <end position="164"/>
    </location>
</feature>
<geneLocation type="chloroplast" evidence="8"/>
<evidence type="ECO:0000256" key="4">
    <source>
        <dbReference type="ARBA" id="ARBA00022989"/>
    </source>
</evidence>
<keyword evidence="2 6" id="KW-0812">Transmembrane</keyword>